<comment type="caution">
    <text evidence="1">The sequence shown here is derived from an EMBL/GenBank/DDBJ whole genome shotgun (WGS) entry which is preliminary data.</text>
</comment>
<dbReference type="RefSeq" id="WP_007550802.1">
    <property type="nucleotide sequence ID" value="NZ_AFPU01000001.1"/>
</dbReference>
<keyword evidence="2" id="KW-1185">Reference proteome</keyword>
<dbReference type="EMBL" id="AFPU01000001">
    <property type="protein sequence ID" value="EGP93930.1"/>
    <property type="molecule type" value="Genomic_DNA"/>
</dbReference>
<dbReference type="AlphaFoldDB" id="F9CXC8"/>
<organism evidence="1 2">
    <name type="scientific">Nitrosarchaeum koreense MY1</name>
    <dbReference type="NCBI Taxonomy" id="1001994"/>
    <lineage>
        <taxon>Archaea</taxon>
        <taxon>Nitrososphaerota</taxon>
        <taxon>Nitrososphaeria</taxon>
        <taxon>Nitrosopumilales</taxon>
        <taxon>Nitrosopumilaceae</taxon>
        <taxon>Nitrosarchaeum</taxon>
    </lineage>
</organism>
<protein>
    <submittedName>
        <fullName evidence="1">Double-stranded beta-helix fold enzyme</fullName>
    </submittedName>
</protein>
<gene>
    <name evidence="1" type="ORF">MY1_1172</name>
</gene>
<proteinExistence type="predicted"/>
<evidence type="ECO:0000313" key="2">
    <source>
        <dbReference type="Proteomes" id="UP000004440"/>
    </source>
</evidence>
<name>F9CXC8_9ARCH</name>
<reference evidence="1 2" key="1">
    <citation type="journal article" date="2011" name="J. Bacteriol.">
        <title>Genome Sequence of an Ammonia-Oxidizing Soil Archaeon, "Candidatus Nitrosoarchaeum koreensis" MY1.</title>
        <authorList>
            <person name="Kim B.K."/>
            <person name="Jung M.Y."/>
            <person name="Yu D.S."/>
            <person name="Park S.J."/>
            <person name="Oh T.K."/>
            <person name="Rhee S.K."/>
            <person name="Kim J.F."/>
        </authorList>
    </citation>
    <scope>NUCLEOTIDE SEQUENCE [LARGE SCALE GENOMIC DNA]</scope>
    <source>
        <strain evidence="1 2">MY1</strain>
    </source>
</reference>
<dbReference type="STRING" id="1001994.MY1_1172"/>
<dbReference type="Proteomes" id="UP000004440">
    <property type="component" value="Unassembled WGS sequence"/>
</dbReference>
<accession>F9CXC8</accession>
<evidence type="ECO:0000313" key="1">
    <source>
        <dbReference type="EMBL" id="EGP93930.1"/>
    </source>
</evidence>
<sequence>MTKNKYDIKTIVLKKIIDEKDASVIIEEKKTSLFKKLFKKPSPEEVHVQSLTLYYESLLKISGKYVADYFRKSTHVISVDSNVKEVVLGGGIFPIESKSTLRKAFVGNRGKNKIELPLEEHVFVEEEGEVTFDHHGREIKFQFTINSKTVENYPQQILESNSSTVKKPEITYDAAVDQLKLILKKPLEQDIRNLNDEFTLNAISEIYVPIFEARLVGPNKKIEILRIDAIRNKIL</sequence>